<keyword evidence="3" id="KW-1185">Reference proteome</keyword>
<reference evidence="2 3" key="1">
    <citation type="submission" date="2018-12" db="EMBL/GenBank/DDBJ databases">
        <title>Flammeovirga pectinis sp. nov., isolated from the gut of the Korean scallop, Patinopecten yessoensis.</title>
        <authorList>
            <person name="Bae J.-W."/>
            <person name="Jeong Y.-S."/>
            <person name="Kang W."/>
        </authorList>
    </citation>
    <scope>NUCLEOTIDE SEQUENCE [LARGE SCALE GENOMIC DNA]</scope>
    <source>
        <strain evidence="2 3">L12M1</strain>
    </source>
</reference>
<organism evidence="2 3">
    <name type="scientific">Flammeovirga pectinis</name>
    <dbReference type="NCBI Taxonomy" id="2494373"/>
    <lineage>
        <taxon>Bacteria</taxon>
        <taxon>Pseudomonadati</taxon>
        <taxon>Bacteroidota</taxon>
        <taxon>Cytophagia</taxon>
        <taxon>Cytophagales</taxon>
        <taxon>Flammeovirgaceae</taxon>
        <taxon>Flammeovirga</taxon>
    </lineage>
</organism>
<dbReference type="AlphaFoldDB" id="A0A3Q9FRJ4"/>
<protein>
    <submittedName>
        <fullName evidence="2">Uncharacterized protein</fullName>
    </submittedName>
</protein>
<keyword evidence="1" id="KW-0812">Transmembrane</keyword>
<evidence type="ECO:0000313" key="2">
    <source>
        <dbReference type="EMBL" id="AZQ64321.1"/>
    </source>
</evidence>
<proteinExistence type="predicted"/>
<accession>A0A3Q9FRJ4</accession>
<evidence type="ECO:0000313" key="3">
    <source>
        <dbReference type="Proteomes" id="UP000267268"/>
    </source>
</evidence>
<keyword evidence="1" id="KW-0472">Membrane</keyword>
<evidence type="ECO:0000256" key="1">
    <source>
        <dbReference type="SAM" id="Phobius"/>
    </source>
</evidence>
<keyword evidence="1" id="KW-1133">Transmembrane helix</keyword>
<dbReference type="EMBL" id="CP034562">
    <property type="protein sequence ID" value="AZQ64321.1"/>
    <property type="molecule type" value="Genomic_DNA"/>
</dbReference>
<dbReference type="RefSeq" id="WP_126617892.1">
    <property type="nucleotide sequence ID" value="NZ_CP034562.1"/>
</dbReference>
<gene>
    <name evidence="2" type="ORF">EI427_19520</name>
</gene>
<name>A0A3Q9FRJ4_9BACT</name>
<feature type="transmembrane region" description="Helical" evidence="1">
    <location>
        <begin position="6"/>
        <end position="23"/>
    </location>
</feature>
<dbReference type="Proteomes" id="UP000267268">
    <property type="component" value="Chromosome 1"/>
</dbReference>
<dbReference type="OrthoDB" id="9845855at2"/>
<dbReference type="KEGG" id="fll:EI427_19520"/>
<sequence>MTYEGLLIIVLCIMIVVTIIKNSNFTLPTKNDPLVLEYSGSKKIFSVEKIIRNKLVLKNKDCGYAELYTVDNKPVLIQNGTAFLVDSIE</sequence>